<evidence type="ECO:0008006" key="4">
    <source>
        <dbReference type="Google" id="ProtNLM"/>
    </source>
</evidence>
<accession>A0A8J3I7W5</accession>
<feature type="transmembrane region" description="Helical" evidence="1">
    <location>
        <begin position="186"/>
        <end position="207"/>
    </location>
</feature>
<keyword evidence="1" id="KW-1133">Transmembrane helix</keyword>
<keyword evidence="1" id="KW-0472">Membrane</keyword>
<organism evidence="2 3">
    <name type="scientific">Ktedonospora formicarum</name>
    <dbReference type="NCBI Taxonomy" id="2778364"/>
    <lineage>
        <taxon>Bacteria</taxon>
        <taxon>Bacillati</taxon>
        <taxon>Chloroflexota</taxon>
        <taxon>Ktedonobacteria</taxon>
        <taxon>Ktedonobacterales</taxon>
        <taxon>Ktedonobacteraceae</taxon>
        <taxon>Ktedonospora</taxon>
    </lineage>
</organism>
<keyword evidence="1" id="KW-0812">Transmembrane</keyword>
<protein>
    <recommendedName>
        <fullName evidence="4">ABC transporter permease</fullName>
    </recommendedName>
</protein>
<evidence type="ECO:0000313" key="3">
    <source>
        <dbReference type="Proteomes" id="UP000612362"/>
    </source>
</evidence>
<dbReference type="EMBL" id="BNJF01000003">
    <property type="protein sequence ID" value="GHO47677.1"/>
    <property type="molecule type" value="Genomic_DNA"/>
</dbReference>
<feature type="transmembrane region" description="Helical" evidence="1">
    <location>
        <begin position="154"/>
        <end position="179"/>
    </location>
</feature>
<keyword evidence="3" id="KW-1185">Reference proteome</keyword>
<sequence length="317" mass="35727">MIWLIWRHYRWLAALGILALVVMIPLFVLNAHAINVASQQPDLAYCFHEDNRSCNLVVFPGMTTLTWYFLVVQTFPLLPFVVGIFLGAPLLAREYEQRTHKFVWMQSVSSSRWLSTNLMFVGGAVVLGFGALSLIATWWSFIQDATVSSPWSTFMIRGSVFVANALFSLMFGVMVGAAIRRVLPAMVVTLLILIPLQIALSMGYPYLFPPSSQLEYNFKIVHGEVIGLLDDQPQDLIVWKGQVGADGKIPIDALYNPCPDDKLTGEALRRCNASSFHELVKYHRFNEHFWPLQLITTALLLALAAVCTGTTYWLLRR</sequence>
<comment type="caution">
    <text evidence="2">The sequence shown here is derived from an EMBL/GenBank/DDBJ whole genome shotgun (WGS) entry which is preliminary data.</text>
</comment>
<name>A0A8J3I7W5_9CHLR</name>
<feature type="transmembrane region" description="Helical" evidence="1">
    <location>
        <begin position="113"/>
        <end position="142"/>
    </location>
</feature>
<dbReference type="Proteomes" id="UP000612362">
    <property type="component" value="Unassembled WGS sequence"/>
</dbReference>
<feature type="transmembrane region" description="Helical" evidence="1">
    <location>
        <begin position="12"/>
        <end position="34"/>
    </location>
</feature>
<feature type="transmembrane region" description="Helical" evidence="1">
    <location>
        <begin position="67"/>
        <end position="92"/>
    </location>
</feature>
<proteinExistence type="predicted"/>
<dbReference type="AlphaFoldDB" id="A0A8J3I7W5"/>
<gene>
    <name evidence="2" type="ORF">KSX_58400</name>
</gene>
<dbReference type="RefSeq" id="WP_220196924.1">
    <property type="nucleotide sequence ID" value="NZ_BNJF01000003.1"/>
</dbReference>
<feature type="transmembrane region" description="Helical" evidence="1">
    <location>
        <begin position="289"/>
        <end position="315"/>
    </location>
</feature>
<evidence type="ECO:0000313" key="2">
    <source>
        <dbReference type="EMBL" id="GHO47677.1"/>
    </source>
</evidence>
<evidence type="ECO:0000256" key="1">
    <source>
        <dbReference type="SAM" id="Phobius"/>
    </source>
</evidence>
<reference evidence="2" key="1">
    <citation type="submission" date="2020-10" db="EMBL/GenBank/DDBJ databases">
        <title>Taxonomic study of unclassified bacteria belonging to the class Ktedonobacteria.</title>
        <authorList>
            <person name="Yabe S."/>
            <person name="Wang C.M."/>
            <person name="Zheng Y."/>
            <person name="Sakai Y."/>
            <person name="Cavaletti L."/>
            <person name="Monciardini P."/>
            <person name="Donadio S."/>
        </authorList>
    </citation>
    <scope>NUCLEOTIDE SEQUENCE</scope>
    <source>
        <strain evidence="2">SOSP1-1</strain>
    </source>
</reference>